<dbReference type="AlphaFoldDB" id="A0A166ZX06"/>
<dbReference type="EMBL" id="AZHC01000026">
    <property type="protein sequence ID" value="OAA38327.1"/>
    <property type="molecule type" value="Genomic_DNA"/>
</dbReference>
<evidence type="ECO:0000313" key="3">
    <source>
        <dbReference type="Proteomes" id="UP000243498"/>
    </source>
</evidence>
<dbReference type="STRING" id="1081105.A0A166ZX06"/>
<name>A0A166ZX06_METRR</name>
<reference evidence="2 3" key="1">
    <citation type="journal article" date="2016" name="Genome Biol. Evol.">
        <title>Divergent and convergent evolution of fungal pathogenicity.</title>
        <authorList>
            <person name="Shang Y."/>
            <person name="Xiao G."/>
            <person name="Zheng P."/>
            <person name="Cen K."/>
            <person name="Zhan S."/>
            <person name="Wang C."/>
        </authorList>
    </citation>
    <scope>NUCLEOTIDE SEQUENCE [LARGE SCALE GENOMIC DNA]</scope>
    <source>
        <strain evidence="2 3">RCEF 4871</strain>
    </source>
</reference>
<organism evidence="2 3">
    <name type="scientific">Metarhizium rileyi (strain RCEF 4871)</name>
    <name type="common">Nomuraea rileyi</name>
    <dbReference type="NCBI Taxonomy" id="1649241"/>
    <lineage>
        <taxon>Eukaryota</taxon>
        <taxon>Fungi</taxon>
        <taxon>Dikarya</taxon>
        <taxon>Ascomycota</taxon>
        <taxon>Pezizomycotina</taxon>
        <taxon>Sordariomycetes</taxon>
        <taxon>Hypocreomycetidae</taxon>
        <taxon>Hypocreales</taxon>
        <taxon>Clavicipitaceae</taxon>
        <taxon>Metarhizium</taxon>
    </lineage>
</organism>
<evidence type="ECO:0000259" key="1">
    <source>
        <dbReference type="Pfam" id="PF07969"/>
    </source>
</evidence>
<feature type="domain" description="Amidohydrolase 3" evidence="1">
    <location>
        <begin position="64"/>
        <end position="143"/>
    </location>
</feature>
<dbReference type="InterPro" id="IPR013108">
    <property type="entry name" value="Amidohydro_3"/>
</dbReference>
<dbReference type="OrthoDB" id="3501663at2759"/>
<proteinExistence type="predicted"/>
<dbReference type="InterPro" id="IPR011059">
    <property type="entry name" value="Metal-dep_hydrolase_composite"/>
</dbReference>
<keyword evidence="3" id="KW-1185">Reference proteome</keyword>
<dbReference type="Pfam" id="PF07969">
    <property type="entry name" value="Amidohydro_3"/>
    <property type="match status" value="1"/>
</dbReference>
<comment type="caution">
    <text evidence="2">The sequence shown here is derived from an EMBL/GenBank/DDBJ whole genome shotgun (WGS) entry which is preliminary data.</text>
</comment>
<dbReference type="Proteomes" id="UP000243498">
    <property type="component" value="Unassembled WGS sequence"/>
</dbReference>
<dbReference type="SUPFAM" id="SSF51338">
    <property type="entry name" value="Composite domain of metallo-dependent hydrolases"/>
    <property type="match status" value="1"/>
</dbReference>
<accession>A0A166ZX06</accession>
<dbReference type="PANTHER" id="PTHR22642">
    <property type="entry name" value="IMIDAZOLONEPROPIONASE"/>
    <property type="match status" value="1"/>
</dbReference>
<dbReference type="PANTHER" id="PTHR22642:SF20">
    <property type="entry name" value="AMIDOHYDROLASE 3 DOMAIN-CONTAINING PROTEIN"/>
    <property type="match status" value="1"/>
</dbReference>
<gene>
    <name evidence="2" type="ORF">NOR_06717</name>
</gene>
<evidence type="ECO:0000313" key="2">
    <source>
        <dbReference type="EMBL" id="OAA38327.1"/>
    </source>
</evidence>
<dbReference type="Gene3D" id="2.30.40.10">
    <property type="entry name" value="Urease, subunit C, domain 1"/>
    <property type="match status" value="1"/>
</dbReference>
<protein>
    <submittedName>
        <fullName evidence="2">Amidohydrolase family protein</fullName>
    </submittedName>
</protein>
<dbReference type="OMA" id="NTHASHQ"/>
<sequence length="161" mass="17380">MGGLSSKQDVTVFLNGHIYQSPTNNTDNPTFASCMVIRHDSVQYIGSEKDAAVVAAIQSGAVIQDLNGQTVLPGFIDGHLHLLLVGQSLTKLSLDACRNLQDIETEIRKDVQSHPHVSRIFCRGWMHSMTPEGVDATLLDGIDPRPNFVDTCTLPGATPVA</sequence>
<dbReference type="GO" id="GO:0016810">
    <property type="term" value="F:hydrolase activity, acting on carbon-nitrogen (but not peptide) bonds"/>
    <property type="evidence" value="ECO:0007669"/>
    <property type="project" value="InterPro"/>
</dbReference>